<name>A0ACC2AG82_DIPCM</name>
<sequence length="1192" mass="132533">MHLHRKDSILHWELITLRMKKTESPSVATHDILEGELQKLKTVNLAGFQKLNKLLESIEHLKELETLNLTRCATLPESIGELKSLKTLNLSGCHNLKNLPESIGALKSLETLNLTNCQKLEKLPESIVLLKRLKTLNLSGCHNLENLPESIGALKELETIIWTGRDLRLRKLPESISKLERLKTFNLNGCSNLENVPESICALKGLETLILSKGYKLTKLPECIGELSGLKTLEISHCEKLENLPESIGALTRLETLILTGCRQLEMLPESIGELNELKMLSFFMCYNLVMLPESISSLKGLETLNLTNGSNLEMLPDSIGELKGLKYLMVSDCEKLEKLPNSIDALEGLKTLELNFCLELEELPKSIGALKELETLILKHCRKLILLPMSIGELKELKTLDLLDCSSLVAVPESIGSLKSLETLILHSCVELKKLPDSIGELTGLRLLDLSECKRLEKLPKSIGALKAVETLKMAFCEKLTKLPKSLGKLQSLKTLDLNGCKNLEKLPDSISQLEGLDSLVFGDSKYVRSHKLYGCKSLEKFLESIGKLKHMKAMQDVKSPESMDILQEANRQKSQNLLAVLNVMLDKLQLATGVDITRVCKFSDTTANLQPCEGDVRILCKMGTSEDDLEFYFQDENKMSKVVGIGVKNSKAILTSNLDIHVVCGSHIENQWEAILEEASQEGTYEDLVVKFPHVDPDVQLKYLALSSSEFGESSSREFGVRFEGSDETSVAISINPCESSVCMTKFIPLLWEAGKYVLLKRGPQSIARNDVLYAAGDSKNSNQRDSRGKSSNSTCSHPGECSNQSISSIPYNRSQKNQIDDDDSRDDEEEDGDGDGDKDKGPNQPRKANDDENPNDAIVTVIFRDGVGKFTGDDGNPVPSCLEKFALIFPELKFHFIKMPFDRKITIGSRVEFELAEKVQPNTLPSNEFGWLHDQLGISMSCTEKRAASLDVKFGLCEDFEGQPLPDVGKSIEMTNSTYKGARAAESGRQIGGIVKFLPVADVNGKLSLKMTNTHQDSIGNQISSENPTRSNLPGGFTFRSKSHRRTGHLAFEIMYPKPLCQMIPDSRILWSNNADRMSIMRSGRCLPFNATLQGTWIDLDDQEQAIYFFNCKRELSKLHRDSDLQNGGSGAAQLGYSESKFNQQFSFGFSLNHAMTHLCNIPKSRKVETHEGGKKVLVPKVITQHVAV</sequence>
<comment type="caution">
    <text evidence="1">The sequence shown here is derived from an EMBL/GenBank/DDBJ whole genome shotgun (WGS) entry which is preliminary data.</text>
</comment>
<keyword evidence="2" id="KW-1185">Reference proteome</keyword>
<proteinExistence type="predicted"/>
<reference evidence="2" key="1">
    <citation type="journal article" date="2024" name="Proc. Natl. Acad. Sci. U.S.A.">
        <title>Extraordinary preservation of gene collinearity over three hundred million years revealed in homosporous lycophytes.</title>
        <authorList>
            <person name="Li C."/>
            <person name="Wickell D."/>
            <person name="Kuo L.Y."/>
            <person name="Chen X."/>
            <person name="Nie B."/>
            <person name="Liao X."/>
            <person name="Peng D."/>
            <person name="Ji J."/>
            <person name="Jenkins J."/>
            <person name="Williams M."/>
            <person name="Shu S."/>
            <person name="Plott C."/>
            <person name="Barry K."/>
            <person name="Rajasekar S."/>
            <person name="Grimwood J."/>
            <person name="Han X."/>
            <person name="Sun S."/>
            <person name="Hou Z."/>
            <person name="He W."/>
            <person name="Dai G."/>
            <person name="Sun C."/>
            <person name="Schmutz J."/>
            <person name="Leebens-Mack J.H."/>
            <person name="Li F.W."/>
            <person name="Wang L."/>
        </authorList>
    </citation>
    <scope>NUCLEOTIDE SEQUENCE [LARGE SCALE GENOMIC DNA]</scope>
    <source>
        <strain evidence="2">cv. PW_Plant_1</strain>
    </source>
</reference>
<evidence type="ECO:0000313" key="2">
    <source>
        <dbReference type="Proteomes" id="UP001162992"/>
    </source>
</evidence>
<organism evidence="1 2">
    <name type="scientific">Diphasiastrum complanatum</name>
    <name type="common">Issler's clubmoss</name>
    <name type="synonym">Lycopodium complanatum</name>
    <dbReference type="NCBI Taxonomy" id="34168"/>
    <lineage>
        <taxon>Eukaryota</taxon>
        <taxon>Viridiplantae</taxon>
        <taxon>Streptophyta</taxon>
        <taxon>Embryophyta</taxon>
        <taxon>Tracheophyta</taxon>
        <taxon>Lycopodiopsida</taxon>
        <taxon>Lycopodiales</taxon>
        <taxon>Lycopodiaceae</taxon>
        <taxon>Lycopodioideae</taxon>
        <taxon>Diphasiastrum</taxon>
    </lineage>
</organism>
<dbReference type="Proteomes" id="UP001162992">
    <property type="component" value="Chromosome 22"/>
</dbReference>
<evidence type="ECO:0000313" key="1">
    <source>
        <dbReference type="EMBL" id="KAJ7516544.1"/>
    </source>
</evidence>
<protein>
    <submittedName>
        <fullName evidence="1">Uncharacterized protein</fullName>
    </submittedName>
</protein>
<accession>A0ACC2AG82</accession>
<gene>
    <name evidence="1" type="ORF">O6H91_22G062200</name>
</gene>
<dbReference type="EMBL" id="CM055113">
    <property type="protein sequence ID" value="KAJ7516544.1"/>
    <property type="molecule type" value="Genomic_DNA"/>
</dbReference>